<dbReference type="InterPro" id="IPR002469">
    <property type="entry name" value="Peptidase_S9B_N"/>
</dbReference>
<dbReference type="AlphaFoldDB" id="A0A2A5WCJ2"/>
<organism evidence="3 4">
    <name type="scientific">OM182 bacterium MED-G28</name>
    <dbReference type="NCBI Taxonomy" id="1986256"/>
    <lineage>
        <taxon>Bacteria</taxon>
        <taxon>Pseudomonadati</taxon>
        <taxon>Pseudomonadota</taxon>
        <taxon>Gammaproteobacteria</taxon>
        <taxon>OMG group</taxon>
        <taxon>OM182 clade</taxon>
    </lineage>
</organism>
<dbReference type="InterPro" id="IPR050278">
    <property type="entry name" value="Serine_Prot_S9B/DPPIV"/>
</dbReference>
<proteinExistence type="predicted"/>
<dbReference type="InterPro" id="IPR001375">
    <property type="entry name" value="Peptidase_S9_cat"/>
</dbReference>
<dbReference type="Gene3D" id="2.140.10.30">
    <property type="entry name" value="Dipeptidylpeptidase IV, N-terminal domain"/>
    <property type="match status" value="1"/>
</dbReference>
<name>A0A2A5WCJ2_9GAMM</name>
<feature type="domain" description="Dipeptidylpeptidase IV N-terminal" evidence="2">
    <location>
        <begin position="151"/>
        <end position="475"/>
    </location>
</feature>
<dbReference type="EMBL" id="NTJZ01000005">
    <property type="protein sequence ID" value="PDH34053.1"/>
    <property type="molecule type" value="Genomic_DNA"/>
</dbReference>
<dbReference type="Proteomes" id="UP000219329">
    <property type="component" value="Unassembled WGS sequence"/>
</dbReference>
<evidence type="ECO:0000259" key="1">
    <source>
        <dbReference type="Pfam" id="PF00326"/>
    </source>
</evidence>
<dbReference type="GO" id="GO:0008236">
    <property type="term" value="F:serine-type peptidase activity"/>
    <property type="evidence" value="ECO:0007669"/>
    <property type="project" value="InterPro"/>
</dbReference>
<feature type="domain" description="Peptidase S9 prolyl oligopeptidase catalytic" evidence="1">
    <location>
        <begin position="564"/>
        <end position="775"/>
    </location>
</feature>
<protein>
    <submittedName>
        <fullName evidence="3">S9 family peptidase</fullName>
    </submittedName>
</protein>
<dbReference type="PANTHER" id="PTHR11731:SF118">
    <property type="entry name" value="BLR1971 PROTEIN"/>
    <property type="match status" value="1"/>
</dbReference>
<gene>
    <name evidence="3" type="ORF">CNF02_06770</name>
</gene>
<dbReference type="SUPFAM" id="SSF53474">
    <property type="entry name" value="alpha/beta-Hydrolases"/>
    <property type="match status" value="1"/>
</dbReference>
<reference evidence="3 4" key="1">
    <citation type="submission" date="2017-08" db="EMBL/GenBank/DDBJ databases">
        <title>Fine stratification of microbial communities through a metagenomic profile of the photic zone.</title>
        <authorList>
            <person name="Haro-Moreno J.M."/>
            <person name="Lopez-Perez M."/>
            <person name="De La Torre J."/>
            <person name="Picazo A."/>
            <person name="Camacho A."/>
            <person name="Rodriguez-Valera F."/>
        </authorList>
    </citation>
    <scope>NUCLEOTIDE SEQUENCE [LARGE SCALE GENOMIC DNA]</scope>
    <source>
        <strain evidence="3">MED-G28</strain>
    </source>
</reference>
<evidence type="ECO:0000313" key="3">
    <source>
        <dbReference type="EMBL" id="PDH34053.1"/>
    </source>
</evidence>
<dbReference type="Gene3D" id="3.40.50.1820">
    <property type="entry name" value="alpha/beta hydrolase"/>
    <property type="match status" value="1"/>
</dbReference>
<dbReference type="Pfam" id="PF00930">
    <property type="entry name" value="DPPIV_N"/>
    <property type="match status" value="1"/>
</dbReference>
<sequence>MEVPAASFRLAVILITTMLGCAPSSTTNSETDMPTVSLEDYQRAERFLAPNTSDLVSNSIIAQYWQSDDQLVYRRTIGPGSEYILVNPVEQSRKILLETNQLAAQLAQFDETAESLGGAVDLNLSRISLRESLNEIEFNFQNRRYLFNSLSNELQQLESVPPNEYLSPDGNRAAFIEDHNLWLRDTRSNELTQLTFDGVENYGYATNNAGWLRDNGPVLSWSPDSSKIATFRHDGRQVGEMFLYSTKVGHPELDAWRYPLPGDDHIFMIERIVIHLEPEPRMVFLNMLPDPHRSTTSDHVAARDGTFLDVEWSEDSNNLAFVSSSRDHKIAKLRVADIESGEVRDVFEESVDTYFESGFSDANWRVLHDSNEFIWFSEQDNWGHLYLHDLLTGELKQQITSGNWSVLKVEKVDAKNRQLYFTGANREPGDPYYHYLYKANFDGTAIELLTPEPAHHTITWSESQNLFTDIYSTPTQAGIAVIRNINDGLQFELERTDISALIDFGWVAPIPFMVKARDQQTDLYGLMYRPSNFDESNFYPVLNYLYPGPQTGSVGSRSFRVSRNDKQALAELGFIVIEVDAMGTPGRSKSFHDVSYGDMGDNGLPDQITAIRQLGERFPYMDLDRVGIWGHSGGGFASAAGLLRYPEFYKVAVSGAGNHDNRNYEDDWGEKWQGLLETYPESDPIVDEIAEAPLATNYDNQANQLLVGNLEGKLLLAHGMMDTNVHPSNTLLVVEALIDAEKDFDLVVLPNAGHGFGNGRYFMKRRWDYFIEHLTESDPVSEFRFADNIR</sequence>
<dbReference type="Pfam" id="PF00326">
    <property type="entry name" value="Peptidase_S9"/>
    <property type="match status" value="1"/>
</dbReference>
<comment type="caution">
    <text evidence="3">The sequence shown here is derived from an EMBL/GenBank/DDBJ whole genome shotgun (WGS) entry which is preliminary data.</text>
</comment>
<evidence type="ECO:0000313" key="4">
    <source>
        <dbReference type="Proteomes" id="UP000219329"/>
    </source>
</evidence>
<dbReference type="InterPro" id="IPR029058">
    <property type="entry name" value="AB_hydrolase_fold"/>
</dbReference>
<accession>A0A2A5WCJ2</accession>
<evidence type="ECO:0000259" key="2">
    <source>
        <dbReference type="Pfam" id="PF00930"/>
    </source>
</evidence>
<dbReference type="SUPFAM" id="SSF82171">
    <property type="entry name" value="DPP6 N-terminal domain-like"/>
    <property type="match status" value="1"/>
</dbReference>
<dbReference type="GO" id="GO:0006508">
    <property type="term" value="P:proteolysis"/>
    <property type="evidence" value="ECO:0007669"/>
    <property type="project" value="InterPro"/>
</dbReference>
<dbReference type="PANTHER" id="PTHR11731">
    <property type="entry name" value="PROTEASE FAMILY S9B,C DIPEPTIDYL-PEPTIDASE IV-RELATED"/>
    <property type="match status" value="1"/>
</dbReference>